<sequence length="280" mass="30539">MGVENQVSTSHKRLLFQVIKECTSVMLVVKDTDVMPLIVSISEREMKATIFSYITLSLVGLIRAGPFCIECTDAPEIRECLRTTIQCADNEKCYLEKVTNEDLSISFNAGCRSTQVCDIMDALATGRKKRLVNCAACCNDAPNQNVPCNANLCGLGPVFLPDTCLVCDGIHSDVASCTTAATCPPNEVCYTGIRIVGTALRYVFGCYEERVCYGMVSNENQESSIHHPRVRVIHGDQGMHICDACCKGDRCNAADCFYLKKNMTIGDFNSGVVAPSVVTL</sequence>
<organism evidence="1 2">
    <name type="scientific">Magallana gigas</name>
    <name type="common">Pacific oyster</name>
    <name type="synonym">Crassostrea gigas</name>
    <dbReference type="NCBI Taxonomy" id="29159"/>
    <lineage>
        <taxon>Eukaryota</taxon>
        <taxon>Metazoa</taxon>
        <taxon>Spiralia</taxon>
        <taxon>Lophotrochozoa</taxon>
        <taxon>Mollusca</taxon>
        <taxon>Bivalvia</taxon>
        <taxon>Autobranchia</taxon>
        <taxon>Pteriomorphia</taxon>
        <taxon>Ostreida</taxon>
        <taxon>Ostreoidea</taxon>
        <taxon>Ostreidae</taxon>
        <taxon>Magallana</taxon>
    </lineage>
</organism>
<accession>A0A8W8IUZ2</accession>
<protein>
    <submittedName>
        <fullName evidence="1">Uncharacterized protein</fullName>
    </submittedName>
</protein>
<evidence type="ECO:0000313" key="1">
    <source>
        <dbReference type="EnsemblMetazoa" id="G15798.1:cds"/>
    </source>
</evidence>
<dbReference type="InterPro" id="IPR045860">
    <property type="entry name" value="Snake_toxin-like_sf"/>
</dbReference>
<reference evidence="1" key="1">
    <citation type="submission" date="2022-08" db="UniProtKB">
        <authorList>
            <consortium name="EnsemblMetazoa"/>
        </authorList>
    </citation>
    <scope>IDENTIFICATION</scope>
    <source>
        <strain evidence="1">05x7-T-G4-1.051#20</strain>
    </source>
</reference>
<proteinExistence type="predicted"/>
<keyword evidence="2" id="KW-1185">Reference proteome</keyword>
<dbReference type="AlphaFoldDB" id="A0A8W8IUZ2"/>
<name>A0A8W8IUZ2_MAGGI</name>
<evidence type="ECO:0000313" key="2">
    <source>
        <dbReference type="Proteomes" id="UP000005408"/>
    </source>
</evidence>
<dbReference type="SUPFAM" id="SSF57302">
    <property type="entry name" value="Snake toxin-like"/>
    <property type="match status" value="1"/>
</dbReference>
<dbReference type="Proteomes" id="UP000005408">
    <property type="component" value="Unassembled WGS sequence"/>
</dbReference>
<dbReference type="EnsemblMetazoa" id="G15798.1">
    <property type="protein sequence ID" value="G15798.1:cds"/>
    <property type="gene ID" value="G15798"/>
</dbReference>